<dbReference type="InterPro" id="IPR000644">
    <property type="entry name" value="CBS_dom"/>
</dbReference>
<dbReference type="InterPro" id="IPR002550">
    <property type="entry name" value="CNNM"/>
</dbReference>
<reference evidence="12" key="2">
    <citation type="submission" date="2021-04" db="EMBL/GenBank/DDBJ databases">
        <authorList>
            <person name="Gilroy R."/>
        </authorList>
    </citation>
    <scope>NUCLEOTIDE SEQUENCE</scope>
    <source>
        <strain evidence="12">Gambia15-2214</strain>
    </source>
</reference>
<feature type="non-terminal residue" evidence="12">
    <location>
        <position position="365"/>
    </location>
</feature>
<feature type="domain" description="CBS" evidence="10">
    <location>
        <begin position="208"/>
        <end position="272"/>
    </location>
</feature>
<keyword evidence="6 8" id="KW-0472">Membrane</keyword>
<evidence type="ECO:0000256" key="6">
    <source>
        <dbReference type="ARBA" id="ARBA00023136"/>
    </source>
</evidence>
<keyword evidence="4 8" id="KW-1133">Transmembrane helix</keyword>
<name>A0A9E2L1W6_9SPIR</name>
<feature type="domain" description="CNNM transmembrane" evidence="11">
    <location>
        <begin position="1"/>
        <end position="188"/>
    </location>
</feature>
<dbReference type="InterPro" id="IPR046342">
    <property type="entry name" value="CBS_dom_sf"/>
</dbReference>
<dbReference type="Gene3D" id="3.10.580.10">
    <property type="entry name" value="CBS-domain"/>
    <property type="match status" value="1"/>
</dbReference>
<evidence type="ECO:0000259" key="10">
    <source>
        <dbReference type="PROSITE" id="PS51371"/>
    </source>
</evidence>
<dbReference type="GO" id="GO:0005886">
    <property type="term" value="C:plasma membrane"/>
    <property type="evidence" value="ECO:0007669"/>
    <property type="project" value="TreeGrafter"/>
</dbReference>
<comment type="subcellular location">
    <subcellularLocation>
        <location evidence="1">Membrane</location>
        <topology evidence="1">Multi-pass membrane protein</topology>
    </subcellularLocation>
</comment>
<evidence type="ECO:0000313" key="13">
    <source>
        <dbReference type="Proteomes" id="UP000823914"/>
    </source>
</evidence>
<dbReference type="Proteomes" id="UP000823914">
    <property type="component" value="Unassembled WGS sequence"/>
</dbReference>
<evidence type="ECO:0000313" key="12">
    <source>
        <dbReference type="EMBL" id="MBU3849690.1"/>
    </source>
</evidence>
<dbReference type="PANTHER" id="PTHR22777">
    <property type="entry name" value="HEMOLYSIN-RELATED"/>
    <property type="match status" value="1"/>
</dbReference>
<evidence type="ECO:0000256" key="5">
    <source>
        <dbReference type="ARBA" id="ARBA00023122"/>
    </source>
</evidence>
<feature type="transmembrane region" description="Helical" evidence="9">
    <location>
        <begin position="77"/>
        <end position="106"/>
    </location>
</feature>
<dbReference type="PROSITE" id="PS51371">
    <property type="entry name" value="CBS"/>
    <property type="match status" value="2"/>
</dbReference>
<dbReference type="PANTHER" id="PTHR22777:SF17">
    <property type="entry name" value="UPF0053 PROTEIN SLL0260"/>
    <property type="match status" value="1"/>
</dbReference>
<comment type="caution">
    <text evidence="12">The sequence shown here is derived from an EMBL/GenBank/DDBJ whole genome shotgun (WGS) entry which is preliminary data.</text>
</comment>
<reference evidence="12" key="1">
    <citation type="journal article" date="2021" name="PeerJ">
        <title>Extensive microbial diversity within the chicken gut microbiome revealed by metagenomics and culture.</title>
        <authorList>
            <person name="Gilroy R."/>
            <person name="Ravi A."/>
            <person name="Getino M."/>
            <person name="Pursley I."/>
            <person name="Horton D.L."/>
            <person name="Alikhan N.F."/>
            <person name="Baker D."/>
            <person name="Gharbi K."/>
            <person name="Hall N."/>
            <person name="Watson M."/>
            <person name="Adriaenssens E.M."/>
            <person name="Foster-Nyarko E."/>
            <person name="Jarju S."/>
            <person name="Secka A."/>
            <person name="Antonio M."/>
            <person name="Oren A."/>
            <person name="Chaudhuri R.R."/>
            <person name="La Ragione R."/>
            <person name="Hildebrand F."/>
            <person name="Pallen M.J."/>
        </authorList>
    </citation>
    <scope>NUCLEOTIDE SEQUENCE</scope>
    <source>
        <strain evidence="12">Gambia15-2214</strain>
    </source>
</reference>
<protein>
    <submittedName>
        <fullName evidence="12">Hemolysin family protein</fullName>
    </submittedName>
</protein>
<dbReference type="PROSITE" id="PS51846">
    <property type="entry name" value="CNNM"/>
    <property type="match status" value="1"/>
</dbReference>
<keyword evidence="2 8" id="KW-0812">Transmembrane</keyword>
<feature type="transmembrane region" description="Helical" evidence="9">
    <location>
        <begin position="127"/>
        <end position="146"/>
    </location>
</feature>
<evidence type="ECO:0000256" key="3">
    <source>
        <dbReference type="ARBA" id="ARBA00022737"/>
    </source>
</evidence>
<dbReference type="Pfam" id="PF01595">
    <property type="entry name" value="CNNM"/>
    <property type="match status" value="1"/>
</dbReference>
<evidence type="ECO:0000256" key="8">
    <source>
        <dbReference type="PROSITE-ProRule" id="PRU01193"/>
    </source>
</evidence>
<organism evidence="12 13">
    <name type="scientific">Candidatus Treponema excrementipullorum</name>
    <dbReference type="NCBI Taxonomy" id="2838768"/>
    <lineage>
        <taxon>Bacteria</taxon>
        <taxon>Pseudomonadati</taxon>
        <taxon>Spirochaetota</taxon>
        <taxon>Spirochaetia</taxon>
        <taxon>Spirochaetales</taxon>
        <taxon>Treponemataceae</taxon>
        <taxon>Treponema</taxon>
    </lineage>
</organism>
<gene>
    <name evidence="12" type="ORF">IAA16_03910</name>
</gene>
<evidence type="ECO:0000256" key="4">
    <source>
        <dbReference type="ARBA" id="ARBA00022989"/>
    </source>
</evidence>
<dbReference type="CDD" id="cd04590">
    <property type="entry name" value="CBS_pair_CorC_HlyC_assoc"/>
    <property type="match status" value="1"/>
</dbReference>
<sequence length="365" mass="40372">MGMILTAVFLILLVAASAFFSSSETAILSVSKVQLRQLIKDRIPGAKRLASLKEDIDKVLVTILIGNNFVNNLASSAATALAVSILGQSGVGIATVVMTCVIILFGEVLPKTLAVFNPVKISLKASLPLLVLEKIMFVFVWIFSFVTKGIGKLVNLIWKSDTPLITEEELKTLFEVGNAEGTLENNEKDMLYKIFEFTDLRIRDIARHRSFVCSIPSDATYNEAVEVFCKSGYSRIPVYNSSSDAEEKDEYIGLLHYKTLLFYNGPKDEKDFAQKYMKKVLFVPETKGAVALLHTFKTEKVNFAVVVDEHGSTSGIITMDDILKAVMGRMIDEYSKDAAPEKRIKILSTTDFLLPGDLSLTDVNE</sequence>
<evidence type="ECO:0000256" key="1">
    <source>
        <dbReference type="ARBA" id="ARBA00004141"/>
    </source>
</evidence>
<dbReference type="InterPro" id="IPR044751">
    <property type="entry name" value="Ion_transp-like_CBS"/>
</dbReference>
<keyword evidence="5 7" id="KW-0129">CBS domain</keyword>
<dbReference type="Pfam" id="PF00571">
    <property type="entry name" value="CBS"/>
    <property type="match status" value="1"/>
</dbReference>
<evidence type="ECO:0000256" key="7">
    <source>
        <dbReference type="PROSITE-ProRule" id="PRU00703"/>
    </source>
</evidence>
<keyword evidence="3" id="KW-0677">Repeat</keyword>
<evidence type="ECO:0000259" key="11">
    <source>
        <dbReference type="PROSITE" id="PS51846"/>
    </source>
</evidence>
<evidence type="ECO:0000256" key="2">
    <source>
        <dbReference type="ARBA" id="ARBA00022692"/>
    </source>
</evidence>
<feature type="domain" description="CBS" evidence="10">
    <location>
        <begin position="276"/>
        <end position="333"/>
    </location>
</feature>
<dbReference type="AlphaFoldDB" id="A0A9E2L1W6"/>
<accession>A0A9E2L1W6</accession>
<proteinExistence type="predicted"/>
<evidence type="ECO:0000256" key="9">
    <source>
        <dbReference type="SAM" id="Phobius"/>
    </source>
</evidence>
<dbReference type="SUPFAM" id="SSF54631">
    <property type="entry name" value="CBS-domain pair"/>
    <property type="match status" value="1"/>
</dbReference>
<dbReference type="EMBL" id="JAHLFV010000087">
    <property type="protein sequence ID" value="MBU3849690.1"/>
    <property type="molecule type" value="Genomic_DNA"/>
</dbReference>